<dbReference type="Pfam" id="PF00583">
    <property type="entry name" value="Acetyltransf_1"/>
    <property type="match status" value="1"/>
</dbReference>
<dbReference type="SUPFAM" id="SSF55729">
    <property type="entry name" value="Acyl-CoA N-acyltransferases (Nat)"/>
    <property type="match status" value="1"/>
</dbReference>
<name>A0A0U2WX74_9GAMM</name>
<evidence type="ECO:0000313" key="4">
    <source>
        <dbReference type="EMBL" id="ALS32904.1"/>
    </source>
</evidence>
<accession>A0A0U2WX74</accession>
<keyword evidence="1" id="KW-0808">Transferase</keyword>
<protein>
    <recommendedName>
        <fullName evidence="3">N-acetyltransferase domain-containing protein</fullName>
    </recommendedName>
</protein>
<organism evidence="4">
    <name type="scientific">Pseudoalteromonas translucida KMM 520</name>
    <dbReference type="NCBI Taxonomy" id="1315283"/>
    <lineage>
        <taxon>Bacteria</taxon>
        <taxon>Pseudomonadati</taxon>
        <taxon>Pseudomonadota</taxon>
        <taxon>Gammaproteobacteria</taxon>
        <taxon>Alteromonadales</taxon>
        <taxon>Pseudoalteromonadaceae</taxon>
        <taxon>Pseudoalteromonas</taxon>
    </lineage>
</organism>
<proteinExistence type="predicted"/>
<dbReference type="InterPro" id="IPR021770">
    <property type="entry name" value="DUF3335"/>
</dbReference>
<dbReference type="InterPro" id="IPR050680">
    <property type="entry name" value="YpeA/RimI_acetyltransf"/>
</dbReference>
<dbReference type="Proteomes" id="UP000065261">
    <property type="component" value="Chromosome I"/>
</dbReference>
<dbReference type="PANTHER" id="PTHR43420">
    <property type="entry name" value="ACETYLTRANSFERASE"/>
    <property type="match status" value="1"/>
</dbReference>
<evidence type="ECO:0000259" key="3">
    <source>
        <dbReference type="PROSITE" id="PS51186"/>
    </source>
</evidence>
<dbReference type="KEGG" id="ptn:PTRA_a1740"/>
<dbReference type="PANTHER" id="PTHR43420:SF12">
    <property type="entry name" value="N-ACETYLTRANSFERASE DOMAIN-CONTAINING PROTEIN"/>
    <property type="match status" value="1"/>
</dbReference>
<dbReference type="Pfam" id="PF11814">
    <property type="entry name" value="DUF3335"/>
    <property type="match status" value="1"/>
</dbReference>
<dbReference type="EMBL" id="CP011034">
    <property type="protein sequence ID" value="ALS32904.1"/>
    <property type="molecule type" value="Genomic_DNA"/>
</dbReference>
<dbReference type="PROSITE" id="PS51186">
    <property type="entry name" value="GNAT"/>
    <property type="match status" value="1"/>
</dbReference>
<gene>
    <name evidence="4" type="ORF">PTRA_a1740</name>
</gene>
<dbReference type="Gene3D" id="3.40.630.30">
    <property type="match status" value="1"/>
</dbReference>
<sequence>MAKAMVESVVNEQVEQVVIRQALISDLTALTALENACFSNDKLSPRSLKRWLSAKHGILLVAEQNNALCGYGLIWCHKGTRLARLYSLAVLPTMQGKGIAKMLLTALEKATAERGRIYLRLEVAVNNDSAIGLYKSLGYRVFGQYSDYYDDHSDALRMQKNIRKTSELKLARLTPWYQQTTEFTCGPAALLMAMGSLDASTELTQSHELSLWREGTTIFMTSGHGGCHPFGLALAAHKRGFNSEVIVNTLEPLFLDGVRSENKKVVLATVHQQFVNGITAANIPLSNKDVELEDIERWLKQNFSVLLLISTYRFDGKKSPHWVCVTHLDEHCVYVHDPFCEPGSDSQLAIDCQYVPIARSDFSKMSAFGSQRLRTAVAIAKSKDC</sequence>
<evidence type="ECO:0000256" key="1">
    <source>
        <dbReference type="ARBA" id="ARBA00022679"/>
    </source>
</evidence>
<reference evidence="4 5" key="1">
    <citation type="submission" date="2015-03" db="EMBL/GenBank/DDBJ databases">
        <authorList>
            <person name="Murphy D."/>
        </authorList>
    </citation>
    <scope>NUCLEOTIDE SEQUENCE [LARGE SCALE GENOMIC DNA]</scope>
    <source>
        <strain evidence="4 5">KMM 520</strain>
    </source>
</reference>
<dbReference type="InterPro" id="IPR000182">
    <property type="entry name" value="GNAT_dom"/>
</dbReference>
<dbReference type="PATRIC" id="fig|1315283.4.peg.1497"/>
<dbReference type="AlphaFoldDB" id="A0A0U2WX74"/>
<dbReference type="CDD" id="cd04301">
    <property type="entry name" value="NAT_SF"/>
    <property type="match status" value="1"/>
</dbReference>
<dbReference type="RefSeq" id="WP_058373295.1">
    <property type="nucleotide sequence ID" value="NZ_CP011034.1"/>
</dbReference>
<keyword evidence="2" id="KW-0012">Acyltransferase</keyword>
<feature type="domain" description="N-acetyltransferase" evidence="3">
    <location>
        <begin position="17"/>
        <end position="163"/>
    </location>
</feature>
<evidence type="ECO:0000313" key="5">
    <source>
        <dbReference type="Proteomes" id="UP000065261"/>
    </source>
</evidence>
<evidence type="ECO:0000256" key="2">
    <source>
        <dbReference type="ARBA" id="ARBA00023315"/>
    </source>
</evidence>
<dbReference type="Gene3D" id="3.90.70.10">
    <property type="entry name" value="Cysteine proteinases"/>
    <property type="match status" value="1"/>
</dbReference>
<dbReference type="InterPro" id="IPR016181">
    <property type="entry name" value="Acyl_CoA_acyltransferase"/>
</dbReference>
<dbReference type="GO" id="GO:0016747">
    <property type="term" value="F:acyltransferase activity, transferring groups other than amino-acyl groups"/>
    <property type="evidence" value="ECO:0007669"/>
    <property type="project" value="InterPro"/>
</dbReference>